<keyword evidence="2 6" id="KW-0812">Transmembrane</keyword>
<feature type="transmembrane region" description="Helical" evidence="6">
    <location>
        <begin position="182"/>
        <end position="204"/>
    </location>
</feature>
<reference evidence="7 8" key="1">
    <citation type="journal article" date="2023" name="Elife">
        <title>Identification of key yeast species and microbe-microbe interactions impacting larval growth of Drosophila in the wild.</title>
        <authorList>
            <person name="Mure A."/>
            <person name="Sugiura Y."/>
            <person name="Maeda R."/>
            <person name="Honda K."/>
            <person name="Sakurai N."/>
            <person name="Takahashi Y."/>
            <person name="Watada M."/>
            <person name="Katoh T."/>
            <person name="Gotoh A."/>
            <person name="Gotoh Y."/>
            <person name="Taniguchi I."/>
            <person name="Nakamura K."/>
            <person name="Hayashi T."/>
            <person name="Katayama T."/>
            <person name="Uemura T."/>
            <person name="Hattori Y."/>
        </authorList>
    </citation>
    <scope>NUCLEOTIDE SEQUENCE [LARGE SCALE GENOMIC DNA]</scope>
    <source>
        <strain evidence="7 8">KH-74</strain>
    </source>
</reference>
<feature type="transmembrane region" description="Helical" evidence="6">
    <location>
        <begin position="148"/>
        <end position="170"/>
    </location>
</feature>
<feature type="transmembrane region" description="Helical" evidence="6">
    <location>
        <begin position="49"/>
        <end position="74"/>
    </location>
</feature>
<evidence type="ECO:0000313" key="8">
    <source>
        <dbReference type="Proteomes" id="UP001377567"/>
    </source>
</evidence>
<sequence>MSATIVATKTMNSISVSGAKETPAQHTAYTNSYLRSLGQSLTSRSDNSVVLALTFVTSFVYFFLLICFTDLFLIPQYHSTTMTDYIILNLYLASAFQASFLNLAYHVCKTHSRTKALQWGNINLFGMVSYLVVSAVSLLYYGFYDNVFYFKLLTILTFLLNLAMMVCINLKDATQHHHLHSYRYMMAVFIAVLIALPLSVSYYQFGVDKIQTKIDLPLLLIEIVVYILSGLLYMNRVPEKLGLSRQAGVTLYYALVIAASFIHFKVLLNSFVMMRVGLNKPTLINFDD</sequence>
<dbReference type="InterPro" id="IPR004254">
    <property type="entry name" value="AdipoR/HlyIII-related"/>
</dbReference>
<evidence type="ECO:0000256" key="5">
    <source>
        <dbReference type="PIRSR" id="PIRSR604254-1"/>
    </source>
</evidence>
<evidence type="ECO:0000256" key="1">
    <source>
        <dbReference type="ARBA" id="ARBA00004141"/>
    </source>
</evidence>
<keyword evidence="5" id="KW-0479">Metal-binding</keyword>
<dbReference type="GO" id="GO:0016020">
    <property type="term" value="C:membrane"/>
    <property type="evidence" value="ECO:0007669"/>
    <property type="project" value="UniProtKB-SubCell"/>
</dbReference>
<evidence type="ECO:0000256" key="3">
    <source>
        <dbReference type="ARBA" id="ARBA00022989"/>
    </source>
</evidence>
<keyword evidence="3 6" id="KW-1133">Transmembrane helix</keyword>
<accession>A0AAV5RXF8</accession>
<dbReference type="Pfam" id="PF03006">
    <property type="entry name" value="HlyIII"/>
    <property type="match status" value="1"/>
</dbReference>
<keyword evidence="5" id="KW-0862">Zinc</keyword>
<keyword evidence="8" id="KW-1185">Reference proteome</keyword>
<keyword evidence="4 6" id="KW-0472">Membrane</keyword>
<dbReference type="AlphaFoldDB" id="A0AAV5RXF8"/>
<feature type="transmembrane region" description="Helical" evidence="6">
    <location>
        <begin position="120"/>
        <end position="142"/>
    </location>
</feature>
<feature type="binding site" evidence="5">
    <location>
        <position position="106"/>
    </location>
    <ligand>
        <name>Zn(2+)</name>
        <dbReference type="ChEBI" id="CHEBI:29105"/>
    </ligand>
</feature>
<evidence type="ECO:0000256" key="2">
    <source>
        <dbReference type="ARBA" id="ARBA00022692"/>
    </source>
</evidence>
<evidence type="ECO:0000256" key="4">
    <source>
        <dbReference type="ARBA" id="ARBA00023136"/>
    </source>
</evidence>
<feature type="transmembrane region" description="Helical" evidence="6">
    <location>
        <begin position="247"/>
        <end position="268"/>
    </location>
</feature>
<evidence type="ECO:0000313" key="7">
    <source>
        <dbReference type="EMBL" id="GMM55318.1"/>
    </source>
</evidence>
<name>A0AAV5RXF8_MAUHU</name>
<feature type="transmembrane region" description="Helical" evidence="6">
    <location>
        <begin position="86"/>
        <end position="108"/>
    </location>
</feature>
<protein>
    <submittedName>
        <fullName evidence="7">Izh4 protein</fullName>
    </submittedName>
</protein>
<dbReference type="GO" id="GO:0046872">
    <property type="term" value="F:metal ion binding"/>
    <property type="evidence" value="ECO:0007669"/>
    <property type="project" value="UniProtKB-KW"/>
</dbReference>
<dbReference type="Proteomes" id="UP001377567">
    <property type="component" value="Unassembled WGS sequence"/>
</dbReference>
<comment type="subcellular location">
    <subcellularLocation>
        <location evidence="1">Membrane</location>
        <topology evidence="1">Multi-pass membrane protein</topology>
    </subcellularLocation>
</comment>
<organism evidence="7 8">
    <name type="scientific">Maudiozyma humilis</name>
    <name type="common">Sour dough yeast</name>
    <name type="synonym">Kazachstania humilis</name>
    <dbReference type="NCBI Taxonomy" id="51915"/>
    <lineage>
        <taxon>Eukaryota</taxon>
        <taxon>Fungi</taxon>
        <taxon>Dikarya</taxon>
        <taxon>Ascomycota</taxon>
        <taxon>Saccharomycotina</taxon>
        <taxon>Saccharomycetes</taxon>
        <taxon>Saccharomycetales</taxon>
        <taxon>Saccharomycetaceae</taxon>
        <taxon>Maudiozyma</taxon>
    </lineage>
</organism>
<comment type="caution">
    <text evidence="7">The sequence shown here is derived from an EMBL/GenBank/DDBJ whole genome shotgun (WGS) entry which is preliminary data.</text>
</comment>
<proteinExistence type="predicted"/>
<dbReference type="EMBL" id="BTGD01000005">
    <property type="protein sequence ID" value="GMM55318.1"/>
    <property type="molecule type" value="Genomic_DNA"/>
</dbReference>
<feature type="transmembrane region" description="Helical" evidence="6">
    <location>
        <begin position="216"/>
        <end position="235"/>
    </location>
</feature>
<evidence type="ECO:0000256" key="6">
    <source>
        <dbReference type="SAM" id="Phobius"/>
    </source>
</evidence>
<gene>
    <name evidence="7" type="ORF">DAKH74_019340</name>
</gene>